<feature type="domain" description="Aminoglycoside phosphotransferase" evidence="2">
    <location>
        <begin position="111"/>
        <end position="327"/>
    </location>
</feature>
<evidence type="ECO:0000313" key="3">
    <source>
        <dbReference type="EMBL" id="KAF2859558.1"/>
    </source>
</evidence>
<dbReference type="PANTHER" id="PTHR21310:SF56">
    <property type="entry name" value="AMINOGLYCOSIDE PHOSPHOTRANSFERASE DOMAIN-CONTAINING PROTEIN"/>
    <property type="match status" value="1"/>
</dbReference>
<name>A0A6A7BYF3_9PEZI</name>
<gene>
    <name evidence="3" type="ORF">K470DRAFT_295572</name>
</gene>
<evidence type="ECO:0000256" key="1">
    <source>
        <dbReference type="SAM" id="MobiDB-lite"/>
    </source>
</evidence>
<dbReference type="Proteomes" id="UP000799421">
    <property type="component" value="Unassembled WGS sequence"/>
</dbReference>
<reference evidence="3" key="1">
    <citation type="journal article" date="2020" name="Stud. Mycol.">
        <title>101 Dothideomycetes genomes: a test case for predicting lifestyles and emergence of pathogens.</title>
        <authorList>
            <person name="Haridas S."/>
            <person name="Albert R."/>
            <person name="Binder M."/>
            <person name="Bloem J."/>
            <person name="Labutti K."/>
            <person name="Salamov A."/>
            <person name="Andreopoulos B."/>
            <person name="Baker S."/>
            <person name="Barry K."/>
            <person name="Bills G."/>
            <person name="Bluhm B."/>
            <person name="Cannon C."/>
            <person name="Castanera R."/>
            <person name="Culley D."/>
            <person name="Daum C."/>
            <person name="Ezra D."/>
            <person name="Gonzalez J."/>
            <person name="Henrissat B."/>
            <person name="Kuo A."/>
            <person name="Liang C."/>
            <person name="Lipzen A."/>
            <person name="Lutzoni F."/>
            <person name="Magnuson J."/>
            <person name="Mondo S."/>
            <person name="Nolan M."/>
            <person name="Ohm R."/>
            <person name="Pangilinan J."/>
            <person name="Park H.-J."/>
            <person name="Ramirez L."/>
            <person name="Alfaro M."/>
            <person name="Sun H."/>
            <person name="Tritt A."/>
            <person name="Yoshinaga Y."/>
            <person name="Zwiers L.-H."/>
            <person name="Turgeon B."/>
            <person name="Goodwin S."/>
            <person name="Spatafora J."/>
            <person name="Crous P."/>
            <person name="Grigoriev I."/>
        </authorList>
    </citation>
    <scope>NUCLEOTIDE SEQUENCE</scope>
    <source>
        <strain evidence="3">CBS 480.64</strain>
    </source>
</reference>
<feature type="region of interest" description="Disordered" evidence="1">
    <location>
        <begin position="1"/>
        <end position="45"/>
    </location>
</feature>
<sequence>MAINFAEHLRGRLRQGTHGQPPTSGPQTRRSSTSTTRWPDHEPYSTFESKVRALTESIGHFQSVGVQHHNGGSYKRVVVAHMRVGNRIADGIYRISRWGEKPGSPERETFLADEVRDEVAILQLLAKLEIPAPHLLAFDASRGNPLNCRYTLLEFSSGICLEDIFDNMTLPAKLNVVDGVVGFLVAMERVMYPRTGALCAHKQPNMFTKASRFLGGSMPQFKIDIQPFWTLREDETLDTLADLIPKLIRSNIDQEEDVTRKRQLDTVLKICIEMEEHEIFKFQYPEVVSTSSGILYHWDLFPRNIMVAQSGPRQEWKIDMVIDWDYLEAVPAVLTRRPPYWLWDRTEEDKMTHVRSDFVVDTDVDLLDPSR</sequence>
<dbReference type="SUPFAM" id="SSF56112">
    <property type="entry name" value="Protein kinase-like (PK-like)"/>
    <property type="match status" value="1"/>
</dbReference>
<feature type="compositionally biased region" description="Low complexity" evidence="1">
    <location>
        <begin position="28"/>
        <end position="37"/>
    </location>
</feature>
<keyword evidence="4" id="KW-1185">Reference proteome</keyword>
<dbReference type="AlphaFoldDB" id="A0A6A7BYF3"/>
<dbReference type="EMBL" id="MU005991">
    <property type="protein sequence ID" value="KAF2859558.1"/>
    <property type="molecule type" value="Genomic_DNA"/>
</dbReference>
<accession>A0A6A7BYF3</accession>
<dbReference type="Pfam" id="PF01636">
    <property type="entry name" value="APH"/>
    <property type="match status" value="1"/>
</dbReference>
<dbReference type="InterPro" id="IPR051678">
    <property type="entry name" value="AGP_Transferase"/>
</dbReference>
<proteinExistence type="predicted"/>
<evidence type="ECO:0000259" key="2">
    <source>
        <dbReference type="Pfam" id="PF01636"/>
    </source>
</evidence>
<organism evidence="3 4">
    <name type="scientific">Piedraia hortae CBS 480.64</name>
    <dbReference type="NCBI Taxonomy" id="1314780"/>
    <lineage>
        <taxon>Eukaryota</taxon>
        <taxon>Fungi</taxon>
        <taxon>Dikarya</taxon>
        <taxon>Ascomycota</taxon>
        <taxon>Pezizomycotina</taxon>
        <taxon>Dothideomycetes</taxon>
        <taxon>Dothideomycetidae</taxon>
        <taxon>Capnodiales</taxon>
        <taxon>Piedraiaceae</taxon>
        <taxon>Piedraia</taxon>
    </lineage>
</organism>
<evidence type="ECO:0000313" key="4">
    <source>
        <dbReference type="Proteomes" id="UP000799421"/>
    </source>
</evidence>
<protein>
    <recommendedName>
        <fullName evidence="2">Aminoglycoside phosphotransferase domain-containing protein</fullName>
    </recommendedName>
</protein>
<dbReference type="InterPro" id="IPR002575">
    <property type="entry name" value="Aminoglycoside_PTrfase"/>
</dbReference>
<dbReference type="OrthoDB" id="10003767at2759"/>
<feature type="compositionally biased region" description="Polar residues" evidence="1">
    <location>
        <begin position="17"/>
        <end position="27"/>
    </location>
</feature>
<dbReference type="InterPro" id="IPR011009">
    <property type="entry name" value="Kinase-like_dom_sf"/>
</dbReference>
<dbReference type="PANTHER" id="PTHR21310">
    <property type="entry name" value="AMINOGLYCOSIDE PHOSPHOTRANSFERASE-RELATED-RELATED"/>
    <property type="match status" value="1"/>
</dbReference>